<protein>
    <recommendedName>
        <fullName evidence="7">Tubulin polyglutamylase TTLL2</fullName>
    </recommendedName>
</protein>
<reference evidence="5 6" key="1">
    <citation type="journal article" date="2019" name="Sci. Rep.">
        <title>Comparative genomics of chytrid fungi reveal insights into the obligate biotrophic and pathogenic lifestyle of Synchytrium endobioticum.</title>
        <authorList>
            <person name="van de Vossenberg B.T.L.H."/>
            <person name="Warris S."/>
            <person name="Nguyen H.D.T."/>
            <person name="van Gent-Pelzer M.P.E."/>
            <person name="Joly D.L."/>
            <person name="van de Geest H.C."/>
            <person name="Bonants P.J.M."/>
            <person name="Smith D.S."/>
            <person name="Levesque C.A."/>
            <person name="van der Lee T.A.J."/>
        </authorList>
    </citation>
    <scope>NUCLEOTIDE SEQUENCE [LARGE SCALE GENOMIC DNA]</scope>
    <source>
        <strain evidence="5 6">CBS 809.83</strain>
    </source>
</reference>
<sequence length="346" mass="39244">MRGIYGAHYDFVPQTFSLPNDYVKFVNVYADEEHRGVRSMWICKPADQSRGRGIFVFRDLRQLTYDCNAVLQRYVANPLLISGYKFDMRCYVVVRSYNPLVIYLNHEGLARFATSPYTLENNDVYAHLTNTSINKFSPYFEHEKEEVGSGCRWTLGKLRGWFESMNMDFNRVWKRIQATIISTLLPIAADVPPVPPGCFELYGFDILLDEALKPWLLEVNFGPALSMDSDVDVAIKKPLLQDILELIDVTDDEIASAEATARIAPSGKRRTQSAPSRDDTPRRNISSAGSSRKSPKATHLMSRANVGRLERIFPFNAEMAQLSAHPLTVGKPVLKRIIQEVRKGFA</sequence>
<dbReference type="AlphaFoldDB" id="A0A507E2S6"/>
<feature type="compositionally biased region" description="Polar residues" evidence="4">
    <location>
        <begin position="283"/>
        <end position="292"/>
    </location>
</feature>
<dbReference type="GO" id="GO:0000226">
    <property type="term" value="P:microtubule cytoskeleton organization"/>
    <property type="evidence" value="ECO:0007669"/>
    <property type="project" value="TreeGrafter"/>
</dbReference>
<evidence type="ECO:0000256" key="4">
    <source>
        <dbReference type="SAM" id="MobiDB-lite"/>
    </source>
</evidence>
<dbReference type="GO" id="GO:0005524">
    <property type="term" value="F:ATP binding"/>
    <property type="evidence" value="ECO:0007669"/>
    <property type="project" value="UniProtKB-KW"/>
</dbReference>
<dbReference type="PROSITE" id="PS51221">
    <property type="entry name" value="TTL"/>
    <property type="match status" value="1"/>
</dbReference>
<evidence type="ECO:0000256" key="2">
    <source>
        <dbReference type="ARBA" id="ARBA00022741"/>
    </source>
</evidence>
<evidence type="ECO:0008006" key="7">
    <source>
        <dbReference type="Google" id="ProtNLM"/>
    </source>
</evidence>
<dbReference type="Gene3D" id="3.30.470.20">
    <property type="entry name" value="ATP-grasp fold, B domain"/>
    <property type="match status" value="1"/>
</dbReference>
<dbReference type="PANTHER" id="PTHR12241">
    <property type="entry name" value="TUBULIN POLYGLUTAMYLASE"/>
    <property type="match status" value="1"/>
</dbReference>
<evidence type="ECO:0000256" key="3">
    <source>
        <dbReference type="ARBA" id="ARBA00022840"/>
    </source>
</evidence>
<accession>A0A507E2S6</accession>
<dbReference type="Pfam" id="PF03133">
    <property type="entry name" value="TTL"/>
    <property type="match status" value="1"/>
</dbReference>
<dbReference type="SUPFAM" id="SSF56059">
    <property type="entry name" value="Glutathione synthetase ATP-binding domain-like"/>
    <property type="match status" value="1"/>
</dbReference>
<comment type="caution">
    <text evidence="5">The sequence shown here is derived from an EMBL/GenBank/DDBJ whole genome shotgun (WGS) entry which is preliminary data.</text>
</comment>
<gene>
    <name evidence="5" type="ORF">PhCBS80983_g03664</name>
</gene>
<dbReference type="GO" id="GO:0015631">
    <property type="term" value="F:tubulin binding"/>
    <property type="evidence" value="ECO:0007669"/>
    <property type="project" value="TreeGrafter"/>
</dbReference>
<dbReference type="EMBL" id="QEAQ01000048">
    <property type="protein sequence ID" value="TPX57677.1"/>
    <property type="molecule type" value="Genomic_DNA"/>
</dbReference>
<evidence type="ECO:0000313" key="6">
    <source>
        <dbReference type="Proteomes" id="UP000318582"/>
    </source>
</evidence>
<evidence type="ECO:0000313" key="5">
    <source>
        <dbReference type="EMBL" id="TPX57677.1"/>
    </source>
</evidence>
<dbReference type="Proteomes" id="UP000318582">
    <property type="component" value="Unassembled WGS sequence"/>
</dbReference>
<feature type="region of interest" description="Disordered" evidence="4">
    <location>
        <begin position="261"/>
        <end position="300"/>
    </location>
</feature>
<name>A0A507E2S6_9FUNG</name>
<proteinExistence type="predicted"/>
<dbReference type="PANTHER" id="PTHR12241:SF118">
    <property type="entry name" value="TUBULIN POLYGLUTAMYLASE TTLL2-RELATED"/>
    <property type="match status" value="1"/>
</dbReference>
<keyword evidence="2" id="KW-0547">Nucleotide-binding</keyword>
<dbReference type="GO" id="GO:0036064">
    <property type="term" value="C:ciliary basal body"/>
    <property type="evidence" value="ECO:0007669"/>
    <property type="project" value="TreeGrafter"/>
</dbReference>
<organism evidence="5 6">
    <name type="scientific">Powellomyces hirtus</name>
    <dbReference type="NCBI Taxonomy" id="109895"/>
    <lineage>
        <taxon>Eukaryota</taxon>
        <taxon>Fungi</taxon>
        <taxon>Fungi incertae sedis</taxon>
        <taxon>Chytridiomycota</taxon>
        <taxon>Chytridiomycota incertae sedis</taxon>
        <taxon>Chytridiomycetes</taxon>
        <taxon>Spizellomycetales</taxon>
        <taxon>Powellomycetaceae</taxon>
        <taxon>Powellomyces</taxon>
    </lineage>
</organism>
<evidence type="ECO:0000256" key="1">
    <source>
        <dbReference type="ARBA" id="ARBA00022598"/>
    </source>
</evidence>
<keyword evidence="1" id="KW-0436">Ligase</keyword>
<dbReference type="STRING" id="109895.A0A507E2S6"/>
<keyword evidence="3" id="KW-0067">ATP-binding</keyword>
<keyword evidence="6" id="KW-1185">Reference proteome</keyword>
<dbReference type="GO" id="GO:0070740">
    <property type="term" value="F:tubulin-glutamic acid ligase activity"/>
    <property type="evidence" value="ECO:0007669"/>
    <property type="project" value="TreeGrafter"/>
</dbReference>
<dbReference type="InterPro" id="IPR004344">
    <property type="entry name" value="TTL/TTLL_fam"/>
</dbReference>